<name>A0A7W7FY79_9PSEU</name>
<dbReference type="EMBL" id="JACHMH010000001">
    <property type="protein sequence ID" value="MBB4682087.1"/>
    <property type="molecule type" value="Genomic_DNA"/>
</dbReference>
<reference evidence="1 2" key="1">
    <citation type="submission" date="2020-08" db="EMBL/GenBank/DDBJ databases">
        <title>Sequencing the genomes of 1000 actinobacteria strains.</title>
        <authorList>
            <person name="Klenk H.-P."/>
        </authorList>
    </citation>
    <scope>NUCLEOTIDE SEQUENCE [LARGE SCALE GENOMIC DNA]</scope>
    <source>
        <strain evidence="1 2">DSM 44230</strain>
    </source>
</reference>
<comment type="caution">
    <text evidence="1">The sequence shown here is derived from an EMBL/GenBank/DDBJ whole genome shotgun (WGS) entry which is preliminary data.</text>
</comment>
<dbReference type="RefSeq" id="WP_185009118.1">
    <property type="nucleotide sequence ID" value="NZ_BAAAUI010000061.1"/>
</dbReference>
<dbReference type="Proteomes" id="UP000533598">
    <property type="component" value="Unassembled WGS sequence"/>
</dbReference>
<keyword evidence="2" id="KW-1185">Reference proteome</keyword>
<dbReference type="AlphaFoldDB" id="A0A7W7FY79"/>
<protein>
    <submittedName>
        <fullName evidence="1">Uncharacterized protein</fullName>
    </submittedName>
</protein>
<organism evidence="1 2">
    <name type="scientific">Crossiella cryophila</name>
    <dbReference type="NCBI Taxonomy" id="43355"/>
    <lineage>
        <taxon>Bacteria</taxon>
        <taxon>Bacillati</taxon>
        <taxon>Actinomycetota</taxon>
        <taxon>Actinomycetes</taxon>
        <taxon>Pseudonocardiales</taxon>
        <taxon>Pseudonocardiaceae</taxon>
        <taxon>Crossiella</taxon>
    </lineage>
</organism>
<gene>
    <name evidence="1" type="ORF">HNR67_008205</name>
</gene>
<accession>A0A7W7FY79</accession>
<sequence>MGVNIEIGELALTGFGSINADRVAESFQRELTRLLTEHPVPFTGREIDLVGGAPPLPPTRSARRLGQALARAVHSGLLEAGP</sequence>
<evidence type="ECO:0000313" key="2">
    <source>
        <dbReference type="Proteomes" id="UP000533598"/>
    </source>
</evidence>
<evidence type="ECO:0000313" key="1">
    <source>
        <dbReference type="EMBL" id="MBB4682087.1"/>
    </source>
</evidence>
<proteinExistence type="predicted"/>